<proteinExistence type="predicted"/>
<feature type="signal peptide" evidence="1">
    <location>
        <begin position="1"/>
        <end position="21"/>
    </location>
</feature>
<dbReference type="Pfam" id="PF07883">
    <property type="entry name" value="Cupin_2"/>
    <property type="match status" value="1"/>
</dbReference>
<dbReference type="SUPFAM" id="SSF51182">
    <property type="entry name" value="RmlC-like cupins"/>
    <property type="match status" value="1"/>
</dbReference>
<dbReference type="InterPro" id="IPR013096">
    <property type="entry name" value="Cupin_2"/>
</dbReference>
<evidence type="ECO:0000256" key="1">
    <source>
        <dbReference type="SAM" id="SignalP"/>
    </source>
</evidence>
<reference evidence="4" key="1">
    <citation type="submission" date="2017-06" db="EMBL/GenBank/DDBJ databases">
        <authorList>
            <person name="Varghese N."/>
            <person name="Submissions S."/>
        </authorList>
    </citation>
    <scope>NUCLEOTIDE SEQUENCE [LARGE SCALE GENOMIC DNA]</scope>
    <source>
        <strain evidence="4">CIP 108523</strain>
    </source>
</reference>
<keyword evidence="4" id="KW-1185">Reference proteome</keyword>
<dbReference type="PROSITE" id="PS51257">
    <property type="entry name" value="PROKAR_LIPOPROTEIN"/>
    <property type="match status" value="1"/>
</dbReference>
<dbReference type="RefSeq" id="WP_089358730.1">
    <property type="nucleotide sequence ID" value="NZ_FZOG01000001.1"/>
</dbReference>
<protein>
    <submittedName>
        <fullName evidence="3">Cupin domain-containing protein</fullName>
    </submittedName>
</protein>
<dbReference type="InterPro" id="IPR014710">
    <property type="entry name" value="RmlC-like_jellyroll"/>
</dbReference>
<dbReference type="CDD" id="cd02208">
    <property type="entry name" value="cupin_RmlC-like"/>
    <property type="match status" value="1"/>
</dbReference>
<dbReference type="AlphaFoldDB" id="A0A238ZR99"/>
<evidence type="ECO:0000259" key="2">
    <source>
        <dbReference type="Pfam" id="PF07883"/>
    </source>
</evidence>
<organism evidence="3 4">
    <name type="scientific">Pseudomonas segetis</name>
    <dbReference type="NCBI Taxonomy" id="298908"/>
    <lineage>
        <taxon>Bacteria</taxon>
        <taxon>Pseudomonadati</taxon>
        <taxon>Pseudomonadota</taxon>
        <taxon>Gammaproteobacteria</taxon>
        <taxon>Pseudomonadales</taxon>
        <taxon>Pseudomonadaceae</taxon>
        <taxon>Pseudomonas</taxon>
    </lineage>
</organism>
<keyword evidence="1" id="KW-0732">Signal</keyword>
<feature type="domain" description="Cupin type-2" evidence="2">
    <location>
        <begin position="74"/>
        <end position="140"/>
    </location>
</feature>
<dbReference type="InterPro" id="IPR011051">
    <property type="entry name" value="RmlC_Cupin_sf"/>
</dbReference>
<feature type="chain" id="PRO_5012353568" evidence="1">
    <location>
        <begin position="22"/>
        <end position="155"/>
    </location>
</feature>
<sequence length="155" mass="16601">MKAASIVATCVLALSPAIVFGSGCPKGKEGPTPFKPITESSGSLDVQIYSQTDLGSEAIKAEGWRFRARTIVFGKDAVAPLHSHDKRPETAVMKHGSVTVYEQNCTVSYEMKEGDVYQSGHGDAHWVVNTSGAPAVMFVVDLVNEDSFPGSHDKM</sequence>
<name>A0A238ZR99_9PSED</name>
<gene>
    <name evidence="3" type="ORF">SAMN05216255_0594</name>
</gene>
<evidence type="ECO:0000313" key="3">
    <source>
        <dbReference type="EMBL" id="SNR85234.1"/>
    </source>
</evidence>
<dbReference type="EMBL" id="FZOG01000001">
    <property type="protein sequence ID" value="SNR85234.1"/>
    <property type="molecule type" value="Genomic_DNA"/>
</dbReference>
<dbReference type="Gene3D" id="2.60.120.10">
    <property type="entry name" value="Jelly Rolls"/>
    <property type="match status" value="1"/>
</dbReference>
<evidence type="ECO:0000313" key="4">
    <source>
        <dbReference type="Proteomes" id="UP000242915"/>
    </source>
</evidence>
<dbReference type="Proteomes" id="UP000242915">
    <property type="component" value="Unassembled WGS sequence"/>
</dbReference>
<accession>A0A238ZR99</accession>